<gene>
    <name evidence="4" type="ORF">RAMLITH_24210</name>
</gene>
<comment type="caution">
    <text evidence="4">The sequence shown here is derived from an EMBL/GenBank/DDBJ whole genome shotgun (WGS) entry which is preliminary data.</text>
</comment>
<feature type="domain" description="CNP1-like uncharacterised" evidence="3">
    <location>
        <begin position="24"/>
        <end position="152"/>
    </location>
</feature>
<keyword evidence="5" id="KW-1185">Reference proteome</keyword>
<accession>A0A7X6I930</accession>
<name>A0A7X6I930_9BURK</name>
<evidence type="ECO:0000313" key="5">
    <source>
        <dbReference type="Proteomes" id="UP000521868"/>
    </source>
</evidence>
<protein>
    <recommendedName>
        <fullName evidence="3">CNP1-like uncharacterized domain-containing protein</fullName>
    </recommendedName>
</protein>
<evidence type="ECO:0000259" key="3">
    <source>
        <dbReference type="Pfam" id="PF08750"/>
    </source>
</evidence>
<keyword evidence="2" id="KW-0732">Signal</keyword>
<evidence type="ECO:0000313" key="4">
    <source>
        <dbReference type="EMBL" id="NKE68919.1"/>
    </source>
</evidence>
<reference evidence="4 5" key="1">
    <citation type="journal article" date="2020" name="Nature">
        <title>Bacterial chemolithoautotrophy via manganese oxidation.</title>
        <authorList>
            <person name="Yu H."/>
            <person name="Leadbetter J.R."/>
        </authorList>
    </citation>
    <scope>NUCLEOTIDE SEQUENCE [LARGE SCALE GENOMIC DNA]</scope>
    <source>
        <strain evidence="4 5">RBP-1</strain>
    </source>
</reference>
<organism evidence="4 5">
    <name type="scientific">Ramlibacter lithotrophicus</name>
    <dbReference type="NCBI Taxonomy" id="2606681"/>
    <lineage>
        <taxon>Bacteria</taxon>
        <taxon>Pseudomonadati</taxon>
        <taxon>Pseudomonadota</taxon>
        <taxon>Betaproteobacteria</taxon>
        <taxon>Burkholderiales</taxon>
        <taxon>Comamonadaceae</taxon>
        <taxon>Ramlibacter</taxon>
    </lineage>
</organism>
<dbReference type="Proteomes" id="UP000521868">
    <property type="component" value="Unassembled WGS sequence"/>
</dbReference>
<feature type="chain" id="PRO_5030579197" description="CNP1-like uncharacterized domain-containing protein" evidence="2">
    <location>
        <begin position="20"/>
        <end position="163"/>
    </location>
</feature>
<feature type="signal peptide" evidence="2">
    <location>
        <begin position="1"/>
        <end position="19"/>
    </location>
</feature>
<dbReference type="EMBL" id="VTOX01000013">
    <property type="protein sequence ID" value="NKE68919.1"/>
    <property type="molecule type" value="Genomic_DNA"/>
</dbReference>
<dbReference type="RefSeq" id="WP_168110046.1">
    <property type="nucleotide sequence ID" value="NZ_VTOX01000013.1"/>
</dbReference>
<dbReference type="InterPro" id="IPR014861">
    <property type="entry name" value="CNP1-like_dom"/>
</dbReference>
<dbReference type="Pfam" id="PF08750">
    <property type="entry name" value="CNP1"/>
    <property type="match status" value="1"/>
</dbReference>
<proteinExistence type="predicted"/>
<sequence length="163" mass="17286">MRLERLAFALLLAAGAAQAQLADTNPDWKESEAPAPPALRTTGLIPLDIPGSQLRFGVDPASVSLGSDGIVRYVVVAAGAGAVNGIYEGIRCSTGEYKVYARNAGKGWSISGTDWRQLHDQPRSRHSLLVARTGACVGRGPNGTAAQIVRDLASSVDHRFEKY</sequence>
<dbReference type="AlphaFoldDB" id="A0A7X6I930"/>
<feature type="region of interest" description="Disordered" evidence="1">
    <location>
        <begin position="23"/>
        <end position="42"/>
    </location>
</feature>
<evidence type="ECO:0000256" key="2">
    <source>
        <dbReference type="SAM" id="SignalP"/>
    </source>
</evidence>
<evidence type="ECO:0000256" key="1">
    <source>
        <dbReference type="SAM" id="MobiDB-lite"/>
    </source>
</evidence>